<evidence type="ECO:0000256" key="3">
    <source>
        <dbReference type="ARBA" id="ARBA00022475"/>
    </source>
</evidence>
<evidence type="ECO:0000259" key="17">
    <source>
        <dbReference type="PROSITE" id="PS50901"/>
    </source>
</evidence>
<evidence type="ECO:0000256" key="2">
    <source>
        <dbReference type="ARBA" id="ARBA00006474"/>
    </source>
</evidence>
<dbReference type="GO" id="GO:0005886">
    <property type="term" value="C:plasma membrane"/>
    <property type="evidence" value="ECO:0007669"/>
    <property type="project" value="UniProtKB-SubCell"/>
</dbReference>
<dbReference type="Pfam" id="PF17854">
    <property type="entry name" value="FtsK_alpha"/>
    <property type="match status" value="1"/>
</dbReference>
<keyword evidence="5 16" id="KW-0812">Transmembrane</keyword>
<comment type="subcellular location">
    <subcellularLocation>
        <location evidence="1">Cell membrane</location>
        <topology evidence="1">Multi-pass membrane protein</topology>
    </subcellularLocation>
</comment>
<evidence type="ECO:0000313" key="19">
    <source>
        <dbReference type="Proteomes" id="UP000034911"/>
    </source>
</evidence>
<feature type="transmembrane region" description="Helical" evidence="16">
    <location>
        <begin position="65"/>
        <end position="85"/>
    </location>
</feature>
<keyword evidence="9 16" id="KW-1133">Transmembrane helix</keyword>
<dbReference type="Gene3D" id="3.30.980.40">
    <property type="match status" value="1"/>
</dbReference>
<evidence type="ECO:0000256" key="10">
    <source>
        <dbReference type="ARBA" id="ARBA00023125"/>
    </source>
</evidence>
<dbReference type="Pfam" id="PF09397">
    <property type="entry name" value="FtsK_gamma"/>
    <property type="match status" value="1"/>
</dbReference>
<evidence type="ECO:0000256" key="7">
    <source>
        <dbReference type="ARBA" id="ARBA00022829"/>
    </source>
</evidence>
<dbReference type="SUPFAM" id="SSF46785">
    <property type="entry name" value="Winged helix' DNA-binding domain"/>
    <property type="match status" value="1"/>
</dbReference>
<dbReference type="InterPro" id="IPR036390">
    <property type="entry name" value="WH_DNA-bd_sf"/>
</dbReference>
<keyword evidence="4" id="KW-0132">Cell division</keyword>
<feature type="domain" description="FtsK" evidence="17">
    <location>
        <begin position="361"/>
        <end position="547"/>
    </location>
</feature>
<comment type="caution">
    <text evidence="18">The sequence shown here is derived from an EMBL/GenBank/DDBJ whole genome shotgun (WGS) entry which is preliminary data.</text>
</comment>
<dbReference type="PATRIC" id="fig|1619050.3.peg.684"/>
<feature type="transmembrane region" description="Helical" evidence="16">
    <location>
        <begin position="34"/>
        <end position="53"/>
    </location>
</feature>
<feature type="binding site" evidence="14">
    <location>
        <begin position="378"/>
        <end position="385"/>
    </location>
    <ligand>
        <name>ATP</name>
        <dbReference type="ChEBI" id="CHEBI:30616"/>
    </ligand>
</feature>
<dbReference type="InterPro" id="IPR003593">
    <property type="entry name" value="AAA+_ATPase"/>
</dbReference>
<evidence type="ECO:0000256" key="13">
    <source>
        <dbReference type="ARBA" id="ARBA00025923"/>
    </source>
</evidence>
<dbReference type="Pfam" id="PF13491">
    <property type="entry name" value="FtsK_4TM"/>
    <property type="match status" value="1"/>
</dbReference>
<dbReference type="AlphaFoldDB" id="A0A0G1MWV4"/>
<dbReference type="Proteomes" id="UP000034911">
    <property type="component" value="Unassembled WGS sequence"/>
</dbReference>
<evidence type="ECO:0000256" key="9">
    <source>
        <dbReference type="ARBA" id="ARBA00022989"/>
    </source>
</evidence>
<feature type="compositionally biased region" description="Acidic residues" evidence="15">
    <location>
        <begin position="709"/>
        <end position="722"/>
    </location>
</feature>
<evidence type="ECO:0000256" key="15">
    <source>
        <dbReference type="SAM" id="MobiDB-lite"/>
    </source>
</evidence>
<organism evidence="18 19">
    <name type="scientific">Candidatus Magasanikbacteria bacterium GW2011_GWC2_45_8</name>
    <dbReference type="NCBI Taxonomy" id="1619050"/>
    <lineage>
        <taxon>Bacteria</taxon>
        <taxon>Candidatus Magasanikiibacteriota</taxon>
    </lineage>
</organism>
<dbReference type="GO" id="GO:0005524">
    <property type="term" value="F:ATP binding"/>
    <property type="evidence" value="ECO:0007669"/>
    <property type="project" value="UniProtKB-UniRule"/>
</dbReference>
<dbReference type="Gene3D" id="3.40.50.300">
    <property type="entry name" value="P-loop containing nucleotide triphosphate hydrolases"/>
    <property type="match status" value="1"/>
</dbReference>
<dbReference type="InterPro" id="IPR027417">
    <property type="entry name" value="P-loop_NTPase"/>
</dbReference>
<reference evidence="18 19" key="1">
    <citation type="journal article" date="2015" name="Nature">
        <title>rRNA introns, odd ribosomes, and small enigmatic genomes across a large radiation of phyla.</title>
        <authorList>
            <person name="Brown C.T."/>
            <person name="Hug L.A."/>
            <person name="Thomas B.C."/>
            <person name="Sharon I."/>
            <person name="Castelle C.J."/>
            <person name="Singh A."/>
            <person name="Wilkins M.J."/>
            <person name="Williams K.H."/>
            <person name="Banfield J.F."/>
        </authorList>
    </citation>
    <scope>NUCLEOTIDE SEQUENCE [LARGE SCALE GENOMIC DNA]</scope>
</reference>
<accession>A0A0G1MWV4</accession>
<keyword evidence="12" id="KW-0131">Cell cycle</keyword>
<dbReference type="STRING" id="1619050.UX20_C0040G0003"/>
<keyword evidence="10" id="KW-0238">DNA-binding</keyword>
<evidence type="ECO:0000256" key="12">
    <source>
        <dbReference type="ARBA" id="ARBA00023306"/>
    </source>
</evidence>
<evidence type="ECO:0000256" key="8">
    <source>
        <dbReference type="ARBA" id="ARBA00022840"/>
    </source>
</evidence>
<dbReference type="SUPFAM" id="SSF52540">
    <property type="entry name" value="P-loop containing nucleoside triphosphate hydrolases"/>
    <property type="match status" value="1"/>
</dbReference>
<evidence type="ECO:0000256" key="4">
    <source>
        <dbReference type="ARBA" id="ARBA00022618"/>
    </source>
</evidence>
<evidence type="ECO:0000256" key="5">
    <source>
        <dbReference type="ARBA" id="ARBA00022692"/>
    </source>
</evidence>
<dbReference type="InterPro" id="IPR018541">
    <property type="entry name" value="Ftsk_gamma"/>
</dbReference>
<comment type="subunit">
    <text evidence="13">Homohexamer. Forms a ring that surrounds DNA.</text>
</comment>
<keyword evidence="6 14" id="KW-0547">Nucleotide-binding</keyword>
<evidence type="ECO:0000313" key="18">
    <source>
        <dbReference type="EMBL" id="KKU12821.1"/>
    </source>
</evidence>
<dbReference type="PANTHER" id="PTHR22683">
    <property type="entry name" value="SPORULATION PROTEIN RELATED"/>
    <property type="match status" value="1"/>
</dbReference>
<dbReference type="InterPro" id="IPR050206">
    <property type="entry name" value="FtsK/SpoIIIE/SftA"/>
</dbReference>
<protein>
    <submittedName>
        <fullName evidence="18">Translocase FtsK protein</fullName>
    </submittedName>
</protein>
<dbReference type="GO" id="GO:0051301">
    <property type="term" value="P:cell division"/>
    <property type="evidence" value="ECO:0007669"/>
    <property type="project" value="UniProtKB-KW"/>
</dbReference>
<dbReference type="EMBL" id="LCLH01000040">
    <property type="protein sequence ID" value="KKU12821.1"/>
    <property type="molecule type" value="Genomic_DNA"/>
</dbReference>
<dbReference type="SMART" id="SM00382">
    <property type="entry name" value="AAA"/>
    <property type="match status" value="1"/>
</dbReference>
<gene>
    <name evidence="18" type="ORF">UX20_C0040G0003</name>
</gene>
<keyword evidence="3" id="KW-1003">Cell membrane</keyword>
<dbReference type="CDD" id="cd01127">
    <property type="entry name" value="TrwB_TraG_TraD_VirD4"/>
    <property type="match status" value="1"/>
</dbReference>
<dbReference type="InterPro" id="IPR002543">
    <property type="entry name" value="FtsK_dom"/>
</dbReference>
<dbReference type="InterPro" id="IPR041027">
    <property type="entry name" value="FtsK_alpha"/>
</dbReference>
<evidence type="ECO:0000256" key="6">
    <source>
        <dbReference type="ARBA" id="ARBA00022741"/>
    </source>
</evidence>
<evidence type="ECO:0000256" key="11">
    <source>
        <dbReference type="ARBA" id="ARBA00023136"/>
    </source>
</evidence>
<dbReference type="SMART" id="SM00843">
    <property type="entry name" value="Ftsk_gamma"/>
    <property type="match status" value="1"/>
</dbReference>
<dbReference type="PANTHER" id="PTHR22683:SF41">
    <property type="entry name" value="DNA TRANSLOCASE FTSK"/>
    <property type="match status" value="1"/>
</dbReference>
<dbReference type="Pfam" id="PF01580">
    <property type="entry name" value="FtsK_SpoIIIE"/>
    <property type="match status" value="1"/>
</dbReference>
<keyword evidence="8 14" id="KW-0067">ATP-binding</keyword>
<keyword evidence="11 16" id="KW-0472">Membrane</keyword>
<proteinExistence type="inferred from homology"/>
<dbReference type="GO" id="GO:0007059">
    <property type="term" value="P:chromosome segregation"/>
    <property type="evidence" value="ECO:0007669"/>
    <property type="project" value="UniProtKB-KW"/>
</dbReference>
<feature type="transmembrane region" description="Helical" evidence="16">
    <location>
        <begin position="105"/>
        <end position="134"/>
    </location>
</feature>
<evidence type="ECO:0000256" key="1">
    <source>
        <dbReference type="ARBA" id="ARBA00004651"/>
    </source>
</evidence>
<dbReference type="GO" id="GO:0003677">
    <property type="term" value="F:DNA binding"/>
    <property type="evidence" value="ECO:0007669"/>
    <property type="project" value="UniProtKB-KW"/>
</dbReference>
<keyword evidence="7" id="KW-0159">Chromosome partition</keyword>
<feature type="region of interest" description="Disordered" evidence="15">
    <location>
        <begin position="687"/>
        <end position="746"/>
    </location>
</feature>
<dbReference type="InterPro" id="IPR036388">
    <property type="entry name" value="WH-like_DNA-bd_sf"/>
</dbReference>
<evidence type="ECO:0000256" key="14">
    <source>
        <dbReference type="PROSITE-ProRule" id="PRU00289"/>
    </source>
</evidence>
<name>A0A0G1MWV4_9BACT</name>
<dbReference type="PROSITE" id="PS50901">
    <property type="entry name" value="FTSK"/>
    <property type="match status" value="1"/>
</dbReference>
<dbReference type="Gene3D" id="1.10.10.10">
    <property type="entry name" value="Winged helix-like DNA-binding domain superfamily/Winged helix DNA-binding domain"/>
    <property type="match status" value="1"/>
</dbReference>
<comment type="similarity">
    <text evidence="2">Belongs to the FtsK/SpoIIIE/SftA family.</text>
</comment>
<sequence length="746" mass="81078">MVATFIFSLILILSYFHLGGRAGPWLDGMLAELFGASRLIVPIILAYSAFTLEFQKDGVRSATRVIALVLLLIAVNGLMHLSAGAEDLWTLARMGGGGGLLGYSIAYPLVSLFSIWVALILLGGMGIIGLIFLFNTSLNSLMSWPRRAMSGFLLSWQNIKYKSTADARNENGGVVFGGQEVRAAALDDENADDEEKGDRTATQKEPVIVTSRSVLMSPTTVSSKEYRKDLPRLSLLHSSKSEPTSGDIKGNLYTIKKTFESFGIQVEMGEVRVGPTVTQYSLKPAEGVKLSRITALHNNLAYALAAHPIRIEAPIPGQSLVGIEVPNQKVAMVSLRELLEASEYRGKGAELAIALGKDVSGKPYVADLNKLPHLLVAGATGSGKTVCINALILSLLFQHTPRTLRFIMVDPKRVELPLYNGIPHLLTPVITDTQKTVNALKWTIGEMERRFEILSKVGKRDIWSYNKIMEEKMPYVVFIVDELADLMSTAGPEIEGGIIRLAQMARAVGIHLVLATQRPSVDVITGLIKANIPARIAFSVASQMDSRTILDTSGAEKLLGRGDMLWSPPDMSHSKRLQGAFVSEEDIKAVVRYYKEDDAPHYIDEVTARQQGAMVFGGSSDTSADDPLYNDAKEVIMQAGKGSASLLQRRLKVGYARAARLLDILEEKGVIGPGDGAKPREVLIGKHNFDTIPTPDSGAEDEPSKQQESAEEPLAETEEESGENSNEGLDVSYTGHGDEEDEDTSL</sequence>
<dbReference type="InterPro" id="IPR025199">
    <property type="entry name" value="FtsK_4TM"/>
</dbReference>
<evidence type="ECO:0000256" key="16">
    <source>
        <dbReference type="SAM" id="Phobius"/>
    </source>
</evidence>